<evidence type="ECO:0000313" key="4">
    <source>
        <dbReference type="Proteomes" id="UP000241167"/>
    </source>
</evidence>
<name>A0A2P7QE03_9SPHN</name>
<dbReference type="InterPro" id="IPR036188">
    <property type="entry name" value="FAD/NAD-bd_sf"/>
</dbReference>
<reference evidence="3 4" key="1">
    <citation type="submission" date="2018-03" db="EMBL/GenBank/DDBJ databases">
        <title>The draft genome of Sphingosinicella sp. GL-C-18.</title>
        <authorList>
            <person name="Liu L."/>
            <person name="Li L."/>
            <person name="Liang L."/>
            <person name="Zhang X."/>
            <person name="Wang T."/>
        </authorList>
    </citation>
    <scope>NUCLEOTIDE SEQUENCE [LARGE SCALE GENOMIC DNA]</scope>
    <source>
        <strain evidence="3 4">GL-C-18</strain>
    </source>
</reference>
<organism evidence="3 4">
    <name type="scientific">Allosphingosinicella deserti</name>
    <dbReference type="NCBI Taxonomy" id="2116704"/>
    <lineage>
        <taxon>Bacteria</taxon>
        <taxon>Pseudomonadati</taxon>
        <taxon>Pseudomonadota</taxon>
        <taxon>Alphaproteobacteria</taxon>
        <taxon>Sphingomonadales</taxon>
        <taxon>Sphingomonadaceae</taxon>
        <taxon>Allosphingosinicella</taxon>
    </lineage>
</organism>
<feature type="region of interest" description="Disordered" evidence="1">
    <location>
        <begin position="220"/>
        <end position="239"/>
    </location>
</feature>
<evidence type="ECO:0000256" key="1">
    <source>
        <dbReference type="SAM" id="MobiDB-lite"/>
    </source>
</evidence>
<dbReference type="PANTHER" id="PTHR40254:SF1">
    <property type="entry name" value="BLR0577 PROTEIN"/>
    <property type="match status" value="1"/>
</dbReference>
<accession>A0A2P7QE03</accession>
<evidence type="ECO:0000313" key="3">
    <source>
        <dbReference type="EMBL" id="PSJ36208.1"/>
    </source>
</evidence>
<dbReference type="InterPro" id="IPR052189">
    <property type="entry name" value="L-asp_N-monooxygenase_NS-form"/>
</dbReference>
<comment type="caution">
    <text evidence="3">The sequence shown here is derived from an EMBL/GenBank/DDBJ whole genome shotgun (WGS) entry which is preliminary data.</text>
</comment>
<dbReference type="Proteomes" id="UP000241167">
    <property type="component" value="Unassembled WGS sequence"/>
</dbReference>
<dbReference type="PANTHER" id="PTHR40254">
    <property type="entry name" value="BLR0577 PROTEIN"/>
    <property type="match status" value="1"/>
</dbReference>
<proteinExistence type="predicted"/>
<dbReference type="Pfam" id="PF13454">
    <property type="entry name" value="NAD_binding_9"/>
    <property type="match status" value="1"/>
</dbReference>
<dbReference type="OrthoDB" id="101972at2"/>
<sequence>MTEHVAIIGCGFSGALQAINLVRHGGPRATLIERCEPAGKGLAFGAAHPTHLLNVRASNMSAFPDDPGHFARWLSDRGVADSAGAFVPRLTYGEYLLEQLEAARQRSKGRLEIRYGVVRDLAHDGVVHLDLADGTRLDADAAVLAVGNLPPHHPPRLDGDALAAHGYFGDPWDEAAYRDLKPDETIVVIGTGLTMVDVALRLQLEGFQGRIVAMSRRGLSPHVHAPSHPPETPLAERPQGEVSALVKQIRARARAVGWRTAVDELRPMTQDMWRAATDEQRQRFLRHARPWWDIHRHRIAPDVANRLQQMRDSGILEITGGKPVAYTPAEGGGIDVAWRRRGSGATEHLHATRMINCTGPQGDLLRSSDPLLATLVARGTIRPDTLRLGIDVDAQARTIAADGSPNDWLLALGPMTRGASWEIVAVPDIRVQTWSVARRLSNAHWVEGEGL</sequence>
<dbReference type="InterPro" id="IPR038732">
    <property type="entry name" value="HpyO/CreE_NAD-binding"/>
</dbReference>
<dbReference type="Gene3D" id="3.50.50.60">
    <property type="entry name" value="FAD/NAD(P)-binding domain"/>
    <property type="match status" value="1"/>
</dbReference>
<protein>
    <submittedName>
        <fullName evidence="3">FAD-dependent oxidoreductase</fullName>
    </submittedName>
</protein>
<feature type="domain" description="FAD-dependent urate hydroxylase HpyO/Asp monooxygenase CreE-like FAD/NAD(P)-binding" evidence="2">
    <location>
        <begin position="6"/>
        <end position="148"/>
    </location>
</feature>
<dbReference type="SUPFAM" id="SSF51905">
    <property type="entry name" value="FAD/NAD(P)-binding domain"/>
    <property type="match status" value="1"/>
</dbReference>
<dbReference type="EMBL" id="PXYI01000018">
    <property type="protein sequence ID" value="PSJ36208.1"/>
    <property type="molecule type" value="Genomic_DNA"/>
</dbReference>
<dbReference type="AlphaFoldDB" id="A0A2P7QE03"/>
<keyword evidence="4" id="KW-1185">Reference proteome</keyword>
<gene>
    <name evidence="3" type="ORF">C7I55_27425</name>
</gene>
<evidence type="ECO:0000259" key="2">
    <source>
        <dbReference type="Pfam" id="PF13454"/>
    </source>
</evidence>